<keyword evidence="1" id="KW-0472">Membrane</keyword>
<protein>
    <submittedName>
        <fullName evidence="2">Mammalian cell entry related domain protein</fullName>
    </submittedName>
</protein>
<dbReference type="AlphaFoldDB" id="A0A1W9Z8B9"/>
<sequence length="348" mass="36880">MLLHASADSEKRSLTIVGIALVLCAVAVGGLLFVFNPFGRRPASEISVVIDTPYVGPGVAAGTALVMHGVKVGEVTAVSSLRAGGVRVGADLQRTPVAGLTDAMDIDFRPVNYFGVTGINLISREGGRPLYDGIRMAIAPKGNFALQALLTRLGRLATGQLTKRLIQVVDKATRYTDALDPMTETALVAANAVAQTQTVSTARLLTNVTGMSVAFPGYVDALTNLGRATYDGTNVLNWGTWNMSDEQYEHYAIPFIEQASIGLFGAFGKLESTHTGDLLPFVNTVQLLTDVVPPLLRPGDIAQTLVELRTRLEKMYVGTPEQRAMQVRIVLDSLPGVAAPLATMGGTG</sequence>
<evidence type="ECO:0000256" key="1">
    <source>
        <dbReference type="SAM" id="Phobius"/>
    </source>
</evidence>
<accession>A0A1W9Z8B9</accession>
<reference evidence="2 3" key="1">
    <citation type="submission" date="2016-12" db="EMBL/GenBank/DDBJ databases">
        <title>The new phylogeny of genus Mycobacterium.</title>
        <authorList>
            <person name="Tortoli E."/>
            <person name="Trovato A."/>
            <person name="Cirillo D.M."/>
        </authorList>
    </citation>
    <scope>NUCLEOTIDE SEQUENCE [LARGE SCALE GENOMIC DNA]</scope>
    <source>
        <strain evidence="2 3">DSM 45069</strain>
    </source>
</reference>
<feature type="transmembrane region" description="Helical" evidence="1">
    <location>
        <begin position="12"/>
        <end position="35"/>
    </location>
</feature>
<keyword evidence="1" id="KW-0812">Transmembrane</keyword>
<evidence type="ECO:0000313" key="2">
    <source>
        <dbReference type="EMBL" id="ORA08803.1"/>
    </source>
</evidence>
<comment type="caution">
    <text evidence="2">The sequence shown here is derived from an EMBL/GenBank/DDBJ whole genome shotgun (WGS) entry which is preliminary data.</text>
</comment>
<keyword evidence="3" id="KW-1185">Reference proteome</keyword>
<dbReference type="OrthoDB" id="4367361at2"/>
<name>A0A1W9Z8B9_MYCAI</name>
<organism evidence="2 3">
    <name type="scientific">Mycobacterium arosiense ATCC BAA-1401 = DSM 45069</name>
    <dbReference type="NCBI Taxonomy" id="1265311"/>
    <lineage>
        <taxon>Bacteria</taxon>
        <taxon>Bacillati</taxon>
        <taxon>Actinomycetota</taxon>
        <taxon>Actinomycetes</taxon>
        <taxon>Mycobacteriales</taxon>
        <taxon>Mycobacteriaceae</taxon>
        <taxon>Mycobacterium</taxon>
        <taxon>Mycobacterium avium complex (MAC)</taxon>
    </lineage>
</organism>
<evidence type="ECO:0000313" key="3">
    <source>
        <dbReference type="Proteomes" id="UP000192707"/>
    </source>
</evidence>
<proteinExistence type="predicted"/>
<gene>
    <name evidence="2" type="ORF">BST14_23345</name>
</gene>
<dbReference type="EMBL" id="MVHG01000088">
    <property type="protein sequence ID" value="ORA08803.1"/>
    <property type="molecule type" value="Genomic_DNA"/>
</dbReference>
<dbReference type="RefSeq" id="WP_083066707.1">
    <property type="nucleotide sequence ID" value="NZ_MVHG01000088.1"/>
</dbReference>
<keyword evidence="1" id="KW-1133">Transmembrane helix</keyword>
<dbReference type="Proteomes" id="UP000192707">
    <property type="component" value="Unassembled WGS sequence"/>
</dbReference>